<sequence length="377" mass="41175">MSEAWAAALVDRFDWSQINWTADGPWFALLLLLAGGIAVPAGFYALLDRWAASRLRIDSIALATRYGGYMNSWAVFGRHASEYRDLRPLFPEAQAAELARFHDGTACIAARFRNAAGAQAAAEQRFGSFAAAGVEYADAGVSFQTEAGSEKKGYARGQWLVIGDTLFAFYGADSAALARRRHAIPALRARRFPGPLRILHSRAGHGMVMLLWLVLLLAGAGRCIEFAAQREAARAPIPTSELRMRLTALDAGGQRVAVALRPGGMRIAGHGEDLRQRDLGLLAGRDWLTGLDLSFDRERNVVTALPLVGRSGETERLGAAPPPPKRWHNNTLLIDGDDALLLAVRNAVTEAGWTWQLRLTPPLPRPRFDRSWLGFGD</sequence>
<dbReference type="KEGG" id="fer:FNB15_18955"/>
<accession>A0A516H682</accession>
<keyword evidence="1" id="KW-0812">Transmembrane</keyword>
<evidence type="ECO:0000313" key="2">
    <source>
        <dbReference type="EMBL" id="QDO99225.1"/>
    </source>
</evidence>
<evidence type="ECO:0000313" key="3">
    <source>
        <dbReference type="Proteomes" id="UP000317496"/>
    </source>
</evidence>
<name>A0A516H682_9PROT</name>
<dbReference type="Proteomes" id="UP000317496">
    <property type="component" value="Chromosome"/>
</dbReference>
<evidence type="ECO:0000256" key="1">
    <source>
        <dbReference type="SAM" id="Phobius"/>
    </source>
</evidence>
<protein>
    <submittedName>
        <fullName evidence="2">Uncharacterized protein</fullName>
    </submittedName>
</protein>
<keyword evidence="3" id="KW-1185">Reference proteome</keyword>
<dbReference type="RefSeq" id="WP_144258221.1">
    <property type="nucleotide sequence ID" value="NZ_CP041636.1"/>
</dbReference>
<dbReference type="AlphaFoldDB" id="A0A516H682"/>
<proteinExistence type="predicted"/>
<feature type="transmembrane region" description="Helical" evidence="1">
    <location>
        <begin position="26"/>
        <end position="47"/>
    </location>
</feature>
<gene>
    <name evidence="2" type="ORF">FNB15_18955</name>
</gene>
<reference evidence="2 3" key="1">
    <citation type="submission" date="2019-07" db="EMBL/GenBank/DDBJ databases">
        <title>Genome sequencing for Ferrovibrio sp. K5.</title>
        <authorList>
            <person name="Park S.-J."/>
        </authorList>
    </citation>
    <scope>NUCLEOTIDE SEQUENCE [LARGE SCALE GENOMIC DNA]</scope>
    <source>
        <strain evidence="2 3">K5</strain>
    </source>
</reference>
<keyword evidence="1" id="KW-1133">Transmembrane helix</keyword>
<feature type="transmembrane region" description="Helical" evidence="1">
    <location>
        <begin position="203"/>
        <end position="221"/>
    </location>
</feature>
<keyword evidence="1" id="KW-0472">Membrane</keyword>
<dbReference type="EMBL" id="CP041636">
    <property type="protein sequence ID" value="QDO99225.1"/>
    <property type="molecule type" value="Genomic_DNA"/>
</dbReference>
<organism evidence="2 3">
    <name type="scientific">Ferrovibrio terrae</name>
    <dbReference type="NCBI Taxonomy" id="2594003"/>
    <lineage>
        <taxon>Bacteria</taxon>
        <taxon>Pseudomonadati</taxon>
        <taxon>Pseudomonadota</taxon>
        <taxon>Alphaproteobacteria</taxon>
        <taxon>Rhodospirillales</taxon>
        <taxon>Rhodospirillaceae</taxon>
        <taxon>Ferrovibrio</taxon>
    </lineage>
</organism>